<proteinExistence type="predicted"/>
<dbReference type="Gene3D" id="3.40.50.150">
    <property type="entry name" value="Vaccinia Virus protein VP39"/>
    <property type="match status" value="1"/>
</dbReference>
<evidence type="ECO:0000313" key="4">
    <source>
        <dbReference type="Proteomes" id="UP001589810"/>
    </source>
</evidence>
<dbReference type="PANTHER" id="PTHR43861">
    <property type="entry name" value="TRANS-ACONITATE 2-METHYLTRANSFERASE-RELATED"/>
    <property type="match status" value="1"/>
</dbReference>
<sequence>MNEYVLRASVAPDDEAARLMLIQDYQDPLTVEVLRALPVTAGWRCLDVGAGGGSIARWLAAEVGPTLATDLDVTRLAPGPNLSVRRHDVRTDPLPEAEFDLVHTRLVLQHLPERAAVLARLVTTVRPNGHIVIGDIDFTVVRPSEPDPAFDRIQAAFDAAVRDAGWQPDLGAHLLSMIDDAGLDDVRATCHQHVQKGGEAAPAILAMTYQRLRPRLLTFGAAEADLARVLTRLVDPAVRWHGPALWTVAARRP</sequence>
<evidence type="ECO:0000313" key="3">
    <source>
        <dbReference type="EMBL" id="MFC0546983.1"/>
    </source>
</evidence>
<dbReference type="PANTHER" id="PTHR43861:SF3">
    <property type="entry name" value="PUTATIVE (AFU_ORTHOLOGUE AFUA_2G14390)-RELATED"/>
    <property type="match status" value="1"/>
</dbReference>
<protein>
    <submittedName>
        <fullName evidence="3">Class I SAM-dependent methyltransferase</fullName>
        <ecNumber evidence="3">2.1.1.-</ecNumber>
    </submittedName>
</protein>
<keyword evidence="1 3" id="KW-0808">Transferase</keyword>
<dbReference type="CDD" id="cd02440">
    <property type="entry name" value="AdoMet_MTases"/>
    <property type="match status" value="1"/>
</dbReference>
<name>A0ABV6N316_9PSEU</name>
<gene>
    <name evidence="3" type="ORF">ACFFH7_36115</name>
</gene>
<dbReference type="RefSeq" id="WP_273937220.1">
    <property type="nucleotide sequence ID" value="NZ_CP097263.1"/>
</dbReference>
<dbReference type="GO" id="GO:0032259">
    <property type="term" value="P:methylation"/>
    <property type="evidence" value="ECO:0007669"/>
    <property type="project" value="UniProtKB-KW"/>
</dbReference>
<keyword evidence="4" id="KW-1185">Reference proteome</keyword>
<reference evidence="3 4" key="1">
    <citation type="submission" date="2024-09" db="EMBL/GenBank/DDBJ databases">
        <authorList>
            <person name="Sun Q."/>
            <person name="Mori K."/>
        </authorList>
    </citation>
    <scope>NUCLEOTIDE SEQUENCE [LARGE SCALE GENOMIC DNA]</scope>
    <source>
        <strain evidence="3 4">TBRC 1432</strain>
    </source>
</reference>
<evidence type="ECO:0000256" key="1">
    <source>
        <dbReference type="ARBA" id="ARBA00022679"/>
    </source>
</evidence>
<dbReference type="InterPro" id="IPR029063">
    <property type="entry name" value="SAM-dependent_MTases_sf"/>
</dbReference>
<dbReference type="SUPFAM" id="SSF53335">
    <property type="entry name" value="S-adenosyl-L-methionine-dependent methyltransferases"/>
    <property type="match status" value="1"/>
</dbReference>
<keyword evidence="3" id="KW-0489">Methyltransferase</keyword>
<organism evidence="3 4">
    <name type="scientific">Kutzneria chonburiensis</name>
    <dbReference type="NCBI Taxonomy" id="1483604"/>
    <lineage>
        <taxon>Bacteria</taxon>
        <taxon>Bacillati</taxon>
        <taxon>Actinomycetota</taxon>
        <taxon>Actinomycetes</taxon>
        <taxon>Pseudonocardiales</taxon>
        <taxon>Pseudonocardiaceae</taxon>
        <taxon>Kutzneria</taxon>
    </lineage>
</organism>
<accession>A0ABV6N316</accession>
<dbReference type="EMBL" id="JBHLUD010000013">
    <property type="protein sequence ID" value="MFC0546983.1"/>
    <property type="molecule type" value="Genomic_DNA"/>
</dbReference>
<dbReference type="GO" id="GO:0008168">
    <property type="term" value="F:methyltransferase activity"/>
    <property type="evidence" value="ECO:0007669"/>
    <property type="project" value="UniProtKB-KW"/>
</dbReference>
<dbReference type="Pfam" id="PF08241">
    <property type="entry name" value="Methyltransf_11"/>
    <property type="match status" value="1"/>
</dbReference>
<dbReference type="EC" id="2.1.1.-" evidence="3"/>
<dbReference type="InterPro" id="IPR013216">
    <property type="entry name" value="Methyltransf_11"/>
</dbReference>
<evidence type="ECO:0000259" key="2">
    <source>
        <dbReference type="Pfam" id="PF08241"/>
    </source>
</evidence>
<dbReference type="Proteomes" id="UP001589810">
    <property type="component" value="Unassembled WGS sequence"/>
</dbReference>
<feature type="domain" description="Methyltransferase type 11" evidence="2">
    <location>
        <begin position="46"/>
        <end position="133"/>
    </location>
</feature>
<comment type="caution">
    <text evidence="3">The sequence shown here is derived from an EMBL/GenBank/DDBJ whole genome shotgun (WGS) entry which is preliminary data.</text>
</comment>